<reference evidence="2 3" key="1">
    <citation type="submission" date="2019-11" db="EMBL/GenBank/DDBJ databases">
        <authorList>
            <person name="Cao P."/>
        </authorList>
    </citation>
    <scope>NUCLEOTIDE SEQUENCE [LARGE SCALE GENOMIC DNA]</scope>
    <source>
        <strain evidence="2 3">NEAU-AAG5</strain>
    </source>
</reference>
<sequence length="72" mass="8301">MKLHERTMRVGGALADLRVLLIDFQEKHDLTDIEMLSIVNSYEATHLKYMLRAERHPDDPHRGADEAGDDDQ</sequence>
<dbReference type="RefSeq" id="WP_156220606.1">
    <property type="nucleotide sequence ID" value="NZ_WOFH01000014.1"/>
</dbReference>
<feature type="region of interest" description="Disordered" evidence="1">
    <location>
        <begin position="53"/>
        <end position="72"/>
    </location>
</feature>
<accession>A0A7K1LB72</accession>
<dbReference type="EMBL" id="WOFH01000014">
    <property type="protein sequence ID" value="MUN41435.1"/>
    <property type="molecule type" value="Genomic_DNA"/>
</dbReference>
<dbReference type="AlphaFoldDB" id="A0A7K1LB72"/>
<gene>
    <name evidence="2" type="ORF">GNZ18_33310</name>
</gene>
<comment type="caution">
    <text evidence="2">The sequence shown here is derived from an EMBL/GenBank/DDBJ whole genome shotgun (WGS) entry which is preliminary data.</text>
</comment>
<evidence type="ECO:0000313" key="2">
    <source>
        <dbReference type="EMBL" id="MUN41435.1"/>
    </source>
</evidence>
<proteinExistence type="predicted"/>
<feature type="compositionally biased region" description="Basic and acidic residues" evidence="1">
    <location>
        <begin position="53"/>
        <end position="65"/>
    </location>
</feature>
<evidence type="ECO:0000313" key="3">
    <source>
        <dbReference type="Proteomes" id="UP000432015"/>
    </source>
</evidence>
<keyword evidence="3" id="KW-1185">Reference proteome</keyword>
<evidence type="ECO:0000256" key="1">
    <source>
        <dbReference type="SAM" id="MobiDB-lite"/>
    </source>
</evidence>
<name>A0A7K1LB72_9ACTN</name>
<protein>
    <submittedName>
        <fullName evidence="2">Uncharacterized protein</fullName>
    </submittedName>
</protein>
<dbReference type="Proteomes" id="UP000432015">
    <property type="component" value="Unassembled WGS sequence"/>
</dbReference>
<organism evidence="2 3">
    <name type="scientific">Actinomadura litoris</name>
    <dbReference type="NCBI Taxonomy" id="2678616"/>
    <lineage>
        <taxon>Bacteria</taxon>
        <taxon>Bacillati</taxon>
        <taxon>Actinomycetota</taxon>
        <taxon>Actinomycetes</taxon>
        <taxon>Streptosporangiales</taxon>
        <taxon>Thermomonosporaceae</taxon>
        <taxon>Actinomadura</taxon>
    </lineage>
</organism>